<dbReference type="GeneID" id="20527941"/>
<name>A0A058ZA81_FONAL</name>
<dbReference type="RefSeq" id="XP_009495374.1">
    <property type="nucleotide sequence ID" value="XM_009497099.1"/>
</dbReference>
<accession>A0A058ZA81</accession>
<keyword evidence="2" id="KW-1185">Reference proteome</keyword>
<sequence length="341" mass="36506">MFFFPLTGPLQRREQRLGWMLAEEWTTQGVARGIEAGAHGSCVASVEGDRGGVPAVRGRVQQPVQRREREREVALGRKVNLRAVARGIRRASAPGADDALAGGPGVGVGVEEAGVRGARGLPCDRGLPGSGGRLIVACLRRRCGLSAGSSRFQWERGPLAAPRFLYWRRWVAPAAASGAPAPRPCSGWSPEAALALLGFEGGGGLGPRVAKWHLFGNGQSRHFRKGARSGMMPRKSPMGGISPFNLHEGTRKGDCLVKSGGWEDCPRVGRVVLARSVCQNSSCGGQKRTLAHRVAAAHARSRLDIENSQQVMEMADSMLTSHRVDKVADVLVEVVLVHVRE</sequence>
<dbReference type="Proteomes" id="UP000030693">
    <property type="component" value="Unassembled WGS sequence"/>
</dbReference>
<evidence type="ECO:0000313" key="1">
    <source>
        <dbReference type="EMBL" id="KCV70858.1"/>
    </source>
</evidence>
<gene>
    <name evidence="1" type="ORF">H696_03216</name>
</gene>
<organism evidence="1">
    <name type="scientific">Fonticula alba</name>
    <name type="common">Slime mold</name>
    <dbReference type="NCBI Taxonomy" id="691883"/>
    <lineage>
        <taxon>Eukaryota</taxon>
        <taxon>Rotosphaerida</taxon>
        <taxon>Fonticulaceae</taxon>
        <taxon>Fonticula</taxon>
    </lineage>
</organism>
<proteinExistence type="predicted"/>
<dbReference type="AlphaFoldDB" id="A0A058ZA81"/>
<protein>
    <submittedName>
        <fullName evidence="1">Uncharacterized protein</fullName>
    </submittedName>
</protein>
<reference evidence="1" key="1">
    <citation type="submission" date="2013-04" db="EMBL/GenBank/DDBJ databases">
        <title>The Genome Sequence of Fonticula alba ATCC 38817.</title>
        <authorList>
            <consortium name="The Broad Institute Genomics Platform"/>
            <person name="Russ C."/>
            <person name="Cuomo C."/>
            <person name="Burger G."/>
            <person name="Gray M.W."/>
            <person name="Holland P.W.H."/>
            <person name="King N."/>
            <person name="Lang F.B.F."/>
            <person name="Roger A.J."/>
            <person name="Ruiz-Trillo I."/>
            <person name="Brown M."/>
            <person name="Walker B."/>
            <person name="Young S."/>
            <person name="Zeng Q."/>
            <person name="Gargeya S."/>
            <person name="Fitzgerald M."/>
            <person name="Haas B."/>
            <person name="Abouelleil A."/>
            <person name="Allen A.W."/>
            <person name="Alvarado L."/>
            <person name="Arachchi H.M."/>
            <person name="Berlin A.M."/>
            <person name="Chapman S.B."/>
            <person name="Gainer-Dewar J."/>
            <person name="Goldberg J."/>
            <person name="Griggs A."/>
            <person name="Gujja S."/>
            <person name="Hansen M."/>
            <person name="Howarth C."/>
            <person name="Imamovic A."/>
            <person name="Ireland A."/>
            <person name="Larimer J."/>
            <person name="McCowan C."/>
            <person name="Murphy C."/>
            <person name="Pearson M."/>
            <person name="Poon T.W."/>
            <person name="Priest M."/>
            <person name="Roberts A."/>
            <person name="Saif S."/>
            <person name="Shea T."/>
            <person name="Sisk P."/>
            <person name="Sykes S."/>
            <person name="Wortman J."/>
            <person name="Nusbaum C."/>
            <person name="Birren B."/>
        </authorList>
    </citation>
    <scope>NUCLEOTIDE SEQUENCE [LARGE SCALE GENOMIC DNA]</scope>
    <source>
        <strain evidence="1">ATCC 38817</strain>
    </source>
</reference>
<dbReference type="EMBL" id="KB932204">
    <property type="protein sequence ID" value="KCV70858.1"/>
    <property type="molecule type" value="Genomic_DNA"/>
</dbReference>
<evidence type="ECO:0000313" key="2">
    <source>
        <dbReference type="Proteomes" id="UP000030693"/>
    </source>
</evidence>